<dbReference type="GO" id="GO:0022857">
    <property type="term" value="F:transmembrane transporter activity"/>
    <property type="evidence" value="ECO:0007669"/>
    <property type="project" value="InterPro"/>
</dbReference>
<evidence type="ECO:0000313" key="8">
    <source>
        <dbReference type="Proteomes" id="UP000001519"/>
    </source>
</evidence>
<dbReference type="GeneTree" id="ENSGT00940000162485"/>
<dbReference type="RefSeq" id="XP_018892548.1">
    <property type="nucleotide sequence ID" value="XM_019037003.3"/>
</dbReference>
<sequence>MAFSELLDLVGGLGRFQVLQTVALMVSITWLCTQSMLENFSAAVPSHRCWAPLLDNSTAQAGILGSLSPEALLAISIPPGPNQRPHQCRRFRQPQWQLLDPNATATSWSEADTEPCVDGWVYDRSIFTSTIVSKWNLVCDSHALKPMAQSIYLAGILVGAAACGPASDRWLAESARWLLTTGRLDRGLQELWRVAAINGKGAVQDTLTPEVLLSAMREELSMGQPPASLGTLLRMPGLRFRTCISTLCWFAFGFTFFGLALDLQALGSNIFLLQMFIGVVDIPAKMGALLLLSRLGRRPTLAASLLLAGLCILANTLVPHEMGALRSALAVLGLGGVGAAFTCITIYSSELFPTVLRMTAVGLGQMAARGGAILGPLVRLLGVHGPWLPLLVYGTVPVLSGLAALLLPETQSLPLPDTIQDVQNQAVKKATHGTLGNSVLKSTQF</sequence>
<feature type="transmembrane region" description="Helical" evidence="5">
    <location>
        <begin position="12"/>
        <end position="32"/>
    </location>
</feature>
<evidence type="ECO:0000256" key="1">
    <source>
        <dbReference type="ARBA" id="ARBA00004141"/>
    </source>
</evidence>
<dbReference type="PANTHER" id="PTHR24064">
    <property type="entry name" value="SOLUTE CARRIER FAMILY 22 MEMBER"/>
    <property type="match status" value="1"/>
</dbReference>
<organism evidence="7 8">
    <name type="scientific">Gorilla gorilla gorilla</name>
    <name type="common">Western lowland gorilla</name>
    <dbReference type="NCBI Taxonomy" id="9595"/>
    <lineage>
        <taxon>Eukaryota</taxon>
        <taxon>Metazoa</taxon>
        <taxon>Chordata</taxon>
        <taxon>Craniata</taxon>
        <taxon>Vertebrata</taxon>
        <taxon>Euteleostomi</taxon>
        <taxon>Mammalia</taxon>
        <taxon>Eutheria</taxon>
        <taxon>Euarchontoglires</taxon>
        <taxon>Primates</taxon>
        <taxon>Haplorrhini</taxon>
        <taxon>Catarrhini</taxon>
        <taxon>Hominidae</taxon>
        <taxon>Gorilla</taxon>
    </lineage>
</organism>
<evidence type="ECO:0000256" key="3">
    <source>
        <dbReference type="ARBA" id="ARBA00022989"/>
    </source>
</evidence>
<name>A0A2I2YYG0_GORGO</name>
<gene>
    <name evidence="7" type="primary">SLC22A12</name>
</gene>
<keyword evidence="8" id="KW-1185">Reference proteome</keyword>
<dbReference type="Gene3D" id="1.20.1250.20">
    <property type="entry name" value="MFS general substrate transporter like domains"/>
    <property type="match status" value="1"/>
</dbReference>
<dbReference type="PROSITE" id="PS50850">
    <property type="entry name" value="MFS"/>
    <property type="match status" value="1"/>
</dbReference>
<reference evidence="8" key="1">
    <citation type="submission" date="2011-05" db="EMBL/GenBank/DDBJ databases">
        <title>Insights into the evolution of the great apes provided by the gorilla genome.</title>
        <authorList>
            <person name="Scally A."/>
        </authorList>
    </citation>
    <scope>NUCLEOTIDE SEQUENCE [LARGE SCALE GENOMIC DNA]</scope>
</reference>
<feature type="transmembrane region" description="Helical" evidence="5">
    <location>
        <begin position="299"/>
        <end position="318"/>
    </location>
</feature>
<evidence type="ECO:0000256" key="5">
    <source>
        <dbReference type="SAM" id="Phobius"/>
    </source>
</evidence>
<dbReference type="Pfam" id="PF07690">
    <property type="entry name" value="MFS_1"/>
    <property type="match status" value="1"/>
</dbReference>
<dbReference type="EMBL" id="CABD030079679">
    <property type="status" value="NOT_ANNOTATED_CDS"/>
    <property type="molecule type" value="Genomic_DNA"/>
</dbReference>
<dbReference type="SUPFAM" id="SSF103473">
    <property type="entry name" value="MFS general substrate transporter"/>
    <property type="match status" value="1"/>
</dbReference>
<dbReference type="GeneID" id="101124776"/>
<keyword evidence="3 5" id="KW-1133">Transmembrane helix</keyword>
<feature type="transmembrane region" description="Helical" evidence="5">
    <location>
        <begin position="238"/>
        <end position="259"/>
    </location>
</feature>
<reference evidence="7 8" key="2">
    <citation type="journal article" date="2012" name="Nature">
        <title>Insights into hominid evolution from the gorilla genome sequence.</title>
        <authorList>
            <person name="Scally A."/>
            <person name="Dutheil J.Y."/>
            <person name="Hillier L.W."/>
            <person name="Jordan G.E."/>
            <person name="Goodhead I."/>
            <person name="Herrero J."/>
            <person name="Hobolth A."/>
            <person name="Lappalainen T."/>
            <person name="Mailund T."/>
            <person name="Marques-Bonet T."/>
            <person name="McCarthy S."/>
            <person name="Montgomery S.H."/>
            <person name="Schwalie P.C."/>
            <person name="Tang Y.A."/>
            <person name="Ward M.C."/>
            <person name="Xue Y."/>
            <person name="Yngvadottir B."/>
            <person name="Alkan C."/>
            <person name="Andersen L.N."/>
            <person name="Ayub Q."/>
            <person name="Ball E.V."/>
            <person name="Beal K."/>
            <person name="Bradley B.J."/>
            <person name="Chen Y."/>
            <person name="Clee C.M."/>
            <person name="Fitzgerald S."/>
            <person name="Graves T.A."/>
            <person name="Gu Y."/>
            <person name="Heath P."/>
            <person name="Heger A."/>
            <person name="Karakoc E."/>
            <person name="Kolb-Kokocinski A."/>
            <person name="Laird G.K."/>
            <person name="Lunter G."/>
            <person name="Meader S."/>
            <person name="Mort M."/>
            <person name="Mullikin J.C."/>
            <person name="Munch K."/>
            <person name="O'Connor T.D."/>
            <person name="Phillips A.D."/>
            <person name="Prado-Martinez J."/>
            <person name="Rogers A.S."/>
            <person name="Sajjadian S."/>
            <person name="Schmidt D."/>
            <person name="Shaw K."/>
            <person name="Simpson J.T."/>
            <person name="Stenson P.D."/>
            <person name="Turner D.J."/>
            <person name="Vigilant L."/>
            <person name="Vilella A.J."/>
            <person name="Whitener W."/>
            <person name="Zhu B."/>
            <person name="Cooper D.N."/>
            <person name="de Jong P."/>
            <person name="Dermitzakis E.T."/>
            <person name="Eichler E.E."/>
            <person name="Flicek P."/>
            <person name="Goldman N."/>
            <person name="Mundy N.I."/>
            <person name="Ning Z."/>
            <person name="Odom D.T."/>
            <person name="Ponting C.P."/>
            <person name="Quail M.A."/>
            <person name="Ryder O.A."/>
            <person name="Searle S.M."/>
            <person name="Warren W.C."/>
            <person name="Wilson R.K."/>
            <person name="Schierup M.H."/>
            <person name="Rogers J."/>
            <person name="Tyler-Smith C."/>
            <person name="Durbin R."/>
        </authorList>
    </citation>
    <scope>NUCLEOTIDE SEQUENCE [LARGE SCALE GENOMIC DNA]</scope>
</reference>
<dbReference type="GO" id="GO:0016020">
    <property type="term" value="C:membrane"/>
    <property type="evidence" value="ECO:0007669"/>
    <property type="project" value="UniProtKB-SubCell"/>
</dbReference>
<proteinExistence type="predicted"/>
<keyword evidence="4 5" id="KW-0472">Membrane</keyword>
<keyword evidence="2 5" id="KW-0812">Transmembrane</keyword>
<dbReference type="InterPro" id="IPR011701">
    <property type="entry name" value="MFS"/>
</dbReference>
<dbReference type="Proteomes" id="UP000001519">
    <property type="component" value="Chromosome 11"/>
</dbReference>
<reference evidence="7" key="3">
    <citation type="submission" date="2025-08" db="UniProtKB">
        <authorList>
            <consortium name="Ensembl"/>
        </authorList>
    </citation>
    <scope>IDENTIFICATION</scope>
</reference>
<accession>A0A2I2YYG0</accession>
<dbReference type="Bgee" id="ENSGGOG00000003591">
    <property type="expression patterns" value="Expressed in adult mammalian kidney"/>
</dbReference>
<feature type="transmembrane region" description="Helical" evidence="5">
    <location>
        <begin position="271"/>
        <end position="292"/>
    </location>
</feature>
<evidence type="ECO:0000313" key="7">
    <source>
        <dbReference type="Ensembl" id="ENSGGOP00000040032.1"/>
    </source>
</evidence>
<dbReference type="InterPro" id="IPR020846">
    <property type="entry name" value="MFS_dom"/>
</dbReference>
<dbReference type="EMBL" id="CABD030079678">
    <property type="status" value="NOT_ANNOTATED_CDS"/>
    <property type="molecule type" value="Genomic_DNA"/>
</dbReference>
<dbReference type="Ensembl" id="ENSGGOT00000051561.1">
    <property type="protein sequence ID" value="ENSGGOP00000040032.1"/>
    <property type="gene ID" value="ENSGGOG00000003591.3"/>
</dbReference>
<feature type="transmembrane region" description="Helical" evidence="5">
    <location>
        <begin position="324"/>
        <end position="347"/>
    </location>
</feature>
<evidence type="ECO:0000256" key="2">
    <source>
        <dbReference type="ARBA" id="ARBA00022692"/>
    </source>
</evidence>
<evidence type="ECO:0000259" key="6">
    <source>
        <dbReference type="PROSITE" id="PS50850"/>
    </source>
</evidence>
<reference evidence="7" key="4">
    <citation type="submission" date="2025-09" db="UniProtKB">
        <authorList>
            <consortium name="Ensembl"/>
        </authorList>
    </citation>
    <scope>IDENTIFICATION</scope>
</reference>
<evidence type="ECO:0000256" key="4">
    <source>
        <dbReference type="ARBA" id="ARBA00023136"/>
    </source>
</evidence>
<comment type="subcellular location">
    <subcellularLocation>
        <location evidence="1">Membrane</location>
        <topology evidence="1">Multi-pass membrane protein</topology>
    </subcellularLocation>
</comment>
<protein>
    <submittedName>
        <fullName evidence="7">Solute carrier family 22 member 12</fullName>
    </submittedName>
</protein>
<dbReference type="AlphaFoldDB" id="A0A2I2YYG0"/>
<dbReference type="InterPro" id="IPR036259">
    <property type="entry name" value="MFS_trans_sf"/>
</dbReference>
<dbReference type="CTD" id="116085"/>
<feature type="domain" description="Major facilitator superfamily (MFS) profile" evidence="6">
    <location>
        <begin position="229"/>
        <end position="445"/>
    </location>
</feature>